<reference evidence="1" key="1">
    <citation type="journal article" date="2023" name="Mol. Phylogenet. Evol.">
        <title>Genome-scale phylogeny and comparative genomics of the fungal order Sordariales.</title>
        <authorList>
            <person name="Hensen N."/>
            <person name="Bonometti L."/>
            <person name="Westerberg I."/>
            <person name="Brannstrom I.O."/>
            <person name="Guillou S."/>
            <person name="Cros-Aarteil S."/>
            <person name="Calhoun S."/>
            <person name="Haridas S."/>
            <person name="Kuo A."/>
            <person name="Mondo S."/>
            <person name="Pangilinan J."/>
            <person name="Riley R."/>
            <person name="LaButti K."/>
            <person name="Andreopoulos B."/>
            <person name="Lipzen A."/>
            <person name="Chen C."/>
            <person name="Yan M."/>
            <person name="Daum C."/>
            <person name="Ng V."/>
            <person name="Clum A."/>
            <person name="Steindorff A."/>
            <person name="Ohm R.A."/>
            <person name="Martin F."/>
            <person name="Silar P."/>
            <person name="Natvig D.O."/>
            <person name="Lalanne C."/>
            <person name="Gautier V."/>
            <person name="Ament-Velasquez S.L."/>
            <person name="Kruys A."/>
            <person name="Hutchinson M.I."/>
            <person name="Powell A.J."/>
            <person name="Barry K."/>
            <person name="Miller A.N."/>
            <person name="Grigoriev I.V."/>
            <person name="Debuchy R."/>
            <person name="Gladieux P."/>
            <person name="Hiltunen Thoren M."/>
            <person name="Johannesson H."/>
        </authorList>
    </citation>
    <scope>NUCLEOTIDE SEQUENCE</scope>
    <source>
        <strain evidence="1">CBS 314.62</strain>
    </source>
</reference>
<sequence length="173" mass="19249">MIALRLPSAADLHRCIAFMLSLAVSSEMRETRARCDRPRLVIRHPVPRTPYPCGYPSLETDPPGDPSCSLVFKSSPVAEVSRGSHGSCGRDTVNRPPPPAARYLCHIRVGRFCFERCRSLRQIGSSIDWFCLEGKKRRCREICPSKHIVSMAGAGDLPSCARGEQIHHPEGQR</sequence>
<evidence type="ECO:0000313" key="1">
    <source>
        <dbReference type="EMBL" id="KAK3687292.1"/>
    </source>
</evidence>
<accession>A0AAE0X7L8</accession>
<protein>
    <submittedName>
        <fullName evidence="1">Uncharacterized protein</fullName>
    </submittedName>
</protein>
<reference evidence="1" key="2">
    <citation type="submission" date="2023-06" db="EMBL/GenBank/DDBJ databases">
        <authorList>
            <consortium name="Lawrence Berkeley National Laboratory"/>
            <person name="Haridas S."/>
            <person name="Hensen N."/>
            <person name="Bonometti L."/>
            <person name="Westerberg I."/>
            <person name="Brannstrom I.O."/>
            <person name="Guillou S."/>
            <person name="Cros-Aarteil S."/>
            <person name="Calhoun S."/>
            <person name="Kuo A."/>
            <person name="Mondo S."/>
            <person name="Pangilinan J."/>
            <person name="Riley R."/>
            <person name="Labutti K."/>
            <person name="Andreopoulos B."/>
            <person name="Lipzen A."/>
            <person name="Chen C."/>
            <person name="Yanf M."/>
            <person name="Daum C."/>
            <person name="Ng V."/>
            <person name="Clum A."/>
            <person name="Steindorff A."/>
            <person name="Ohm R."/>
            <person name="Martin F."/>
            <person name="Silar P."/>
            <person name="Natvig D."/>
            <person name="Lalanne C."/>
            <person name="Gautier V."/>
            <person name="Ament-Velasquez S.L."/>
            <person name="Kruys A."/>
            <person name="Hutchinson M.I."/>
            <person name="Powell A.J."/>
            <person name="Barry K."/>
            <person name="Miller A.N."/>
            <person name="Grigoriev I.V."/>
            <person name="Debuchy R."/>
            <person name="Gladieux P."/>
            <person name="Thoren M.H."/>
            <person name="Johannesson H."/>
        </authorList>
    </citation>
    <scope>NUCLEOTIDE SEQUENCE</scope>
    <source>
        <strain evidence="1">CBS 314.62</strain>
    </source>
</reference>
<dbReference type="EMBL" id="JAULSO010000002">
    <property type="protein sequence ID" value="KAK3687292.1"/>
    <property type="molecule type" value="Genomic_DNA"/>
</dbReference>
<dbReference type="AlphaFoldDB" id="A0AAE0X7L8"/>
<organism evidence="1 2">
    <name type="scientific">Podospora appendiculata</name>
    <dbReference type="NCBI Taxonomy" id="314037"/>
    <lineage>
        <taxon>Eukaryota</taxon>
        <taxon>Fungi</taxon>
        <taxon>Dikarya</taxon>
        <taxon>Ascomycota</taxon>
        <taxon>Pezizomycotina</taxon>
        <taxon>Sordariomycetes</taxon>
        <taxon>Sordariomycetidae</taxon>
        <taxon>Sordariales</taxon>
        <taxon>Podosporaceae</taxon>
        <taxon>Podospora</taxon>
    </lineage>
</organism>
<proteinExistence type="predicted"/>
<comment type="caution">
    <text evidence="1">The sequence shown here is derived from an EMBL/GenBank/DDBJ whole genome shotgun (WGS) entry which is preliminary data.</text>
</comment>
<gene>
    <name evidence="1" type="ORF">B0T22DRAFT_124737</name>
</gene>
<keyword evidence="2" id="KW-1185">Reference proteome</keyword>
<dbReference type="Proteomes" id="UP001270362">
    <property type="component" value="Unassembled WGS sequence"/>
</dbReference>
<evidence type="ECO:0000313" key="2">
    <source>
        <dbReference type="Proteomes" id="UP001270362"/>
    </source>
</evidence>
<name>A0AAE0X7L8_9PEZI</name>